<dbReference type="RefSeq" id="WP_090840061.1">
    <property type="nucleotide sequence ID" value="NZ_FORM01000005.1"/>
</dbReference>
<dbReference type="STRING" id="1144750.SAMN05443431_105280"/>
<name>A0A1I3PUG9_9FLAO</name>
<dbReference type="Proteomes" id="UP000199559">
    <property type="component" value="Unassembled WGS sequence"/>
</dbReference>
<dbReference type="PANTHER" id="PTHR34978">
    <property type="entry name" value="POSSIBLE SENSOR-TRANSDUCER PROTEIN BLAR"/>
    <property type="match status" value="1"/>
</dbReference>
<evidence type="ECO:0000256" key="1">
    <source>
        <dbReference type="SAM" id="Phobius"/>
    </source>
</evidence>
<dbReference type="InterPro" id="IPR052173">
    <property type="entry name" value="Beta-lactam_resp_regulator"/>
</dbReference>
<keyword evidence="1" id="KW-1133">Transmembrane helix</keyword>
<protein>
    <submittedName>
        <fullName evidence="3">Signal transducer regulating beta-lactamase production, contains metallopeptidase domain</fullName>
    </submittedName>
</protein>
<evidence type="ECO:0000313" key="4">
    <source>
        <dbReference type="Proteomes" id="UP000199559"/>
    </source>
</evidence>
<dbReference type="PANTHER" id="PTHR34978:SF3">
    <property type="entry name" value="SLR0241 PROTEIN"/>
    <property type="match status" value="1"/>
</dbReference>
<gene>
    <name evidence="3" type="ORF">SAMN05443431_105280</name>
</gene>
<dbReference type="AlphaFoldDB" id="A0A1I3PUG9"/>
<dbReference type="CDD" id="cd07341">
    <property type="entry name" value="M56_BlaR1_MecR1_like"/>
    <property type="match status" value="1"/>
</dbReference>
<dbReference type="EMBL" id="FORM01000005">
    <property type="protein sequence ID" value="SFJ25288.1"/>
    <property type="molecule type" value="Genomic_DNA"/>
</dbReference>
<organism evidence="3 4">
    <name type="scientific">Olleya namhaensis</name>
    <dbReference type="NCBI Taxonomy" id="1144750"/>
    <lineage>
        <taxon>Bacteria</taxon>
        <taxon>Pseudomonadati</taxon>
        <taxon>Bacteroidota</taxon>
        <taxon>Flavobacteriia</taxon>
        <taxon>Flavobacteriales</taxon>
        <taxon>Flavobacteriaceae</taxon>
    </lineage>
</organism>
<feature type="transmembrane region" description="Helical" evidence="1">
    <location>
        <begin position="6"/>
        <end position="22"/>
    </location>
</feature>
<accession>A0A1I3PUG9</accession>
<evidence type="ECO:0000259" key="2">
    <source>
        <dbReference type="Pfam" id="PF05569"/>
    </source>
</evidence>
<sequence length="754" mass="86092">MDYFLKASAIIILFYACYKLFLQRDTFFQANRWFLLIGLFIAIVLPLVIIPIYIEYTPRPIQFFETSAITFPTQQTTQAPPFDYWQLLPFIYLAGVLFVTTKVTLQFVSLNRLLKNQKKTKTEQFTFIETESNIAPFSFFNRIVFNSNQFTKNELEHIITHEKVHAKQLHSIDILLTQIATILFWFNPCIWLYTKAMQQNLEFIADHEAQNTIACSKSYQTVLLKASLTTNQLAITNNFYQSLIKKRIVMLQKSQSKKSNQLKFTIVLPFLALFLMSFNIKEVYIAKAETNKSTIVKTETFTITTKSSDTEIEAIKNRLETLTNDLKIKFSDINRNSDGEIINLSIETQSKNKNNFTKHITYNHKDKSPIGNLILKVKNNELHFGYEKFGMNMKVTKEGTTTVLTEQLYSKKETQNVGTVHLQNTRDSVNIVLDSDNNEDSDFSYKIETEAIGDDKSKLIITENGKKPLYVIDGKIVEGNNINYDTENIASINVLKGKSAEETFGELGKNGVIVITSKKHFENDSESKTYNFTPIVDSVNPKKAILKYPNEDSNASQTSYSNSVFNDSTIIIIDGKKVDNGELKKLNPDNIKSMTVLKDKTAKQVYEVYSAYDTKNVNRIIEITTKEKNTSKEIIIKNNDSIKKDSPWKISNIEVSGTFYTDDEDHLKNGSTLNISENTPELVLNQHKAYLQTQGIELKYLTINRNNKDKITKLKLSVVDKKGKKSKFTYQANKGISPVKISLDGVGNIDVTSE</sequence>
<reference evidence="4" key="1">
    <citation type="submission" date="2016-10" db="EMBL/GenBank/DDBJ databases">
        <authorList>
            <person name="Varghese N."/>
            <person name="Submissions S."/>
        </authorList>
    </citation>
    <scope>NUCLEOTIDE SEQUENCE [LARGE SCALE GENOMIC DNA]</scope>
    <source>
        <strain evidence="4">DSM 28881</strain>
    </source>
</reference>
<keyword evidence="4" id="KW-1185">Reference proteome</keyword>
<dbReference type="Gene3D" id="2.170.130.10">
    <property type="entry name" value="TonB-dependent receptor, plug domain"/>
    <property type="match status" value="1"/>
</dbReference>
<dbReference type="PROSITE" id="PS51257">
    <property type="entry name" value="PROKAR_LIPOPROTEIN"/>
    <property type="match status" value="1"/>
</dbReference>
<keyword evidence="1" id="KW-0472">Membrane</keyword>
<evidence type="ECO:0000313" key="3">
    <source>
        <dbReference type="EMBL" id="SFJ25288.1"/>
    </source>
</evidence>
<feature type="transmembrane region" description="Helical" evidence="1">
    <location>
        <begin position="34"/>
        <end position="54"/>
    </location>
</feature>
<dbReference type="Pfam" id="PF05569">
    <property type="entry name" value="Peptidase_M56"/>
    <property type="match status" value="1"/>
</dbReference>
<proteinExistence type="predicted"/>
<dbReference type="InterPro" id="IPR037066">
    <property type="entry name" value="Plug_dom_sf"/>
</dbReference>
<keyword evidence="1" id="KW-0812">Transmembrane</keyword>
<feature type="domain" description="Peptidase M56" evidence="2">
    <location>
        <begin position="105"/>
        <end position="251"/>
    </location>
</feature>
<feature type="transmembrane region" description="Helical" evidence="1">
    <location>
        <begin position="90"/>
        <end position="110"/>
    </location>
</feature>
<dbReference type="InterPro" id="IPR008756">
    <property type="entry name" value="Peptidase_M56"/>
</dbReference>